<accession>A0ABN3JK56</accession>
<dbReference type="InterPro" id="IPR015797">
    <property type="entry name" value="NUDIX_hydrolase-like_dom_sf"/>
</dbReference>
<dbReference type="PANTHER" id="PTHR43046:SF16">
    <property type="entry name" value="ADP-RIBOSE PYROPHOSPHATASE YJHB-RELATED"/>
    <property type="match status" value="1"/>
</dbReference>
<comment type="similarity">
    <text evidence="2 4">Belongs to the Nudix hydrolase family.</text>
</comment>
<dbReference type="GO" id="GO:0016787">
    <property type="term" value="F:hydrolase activity"/>
    <property type="evidence" value="ECO:0007669"/>
    <property type="project" value="UniProtKB-KW"/>
</dbReference>
<protein>
    <submittedName>
        <fullName evidence="6">NUDIX hydrolase</fullName>
    </submittedName>
</protein>
<gene>
    <name evidence="6" type="ORF">GCM10010191_50810</name>
</gene>
<evidence type="ECO:0000256" key="4">
    <source>
        <dbReference type="RuleBase" id="RU003476"/>
    </source>
</evidence>
<dbReference type="PRINTS" id="PR00502">
    <property type="entry name" value="NUDIXFAMILY"/>
</dbReference>
<comment type="caution">
    <text evidence="6">The sequence shown here is derived from an EMBL/GenBank/DDBJ whole genome shotgun (WGS) entry which is preliminary data.</text>
</comment>
<organism evidence="6 7">
    <name type="scientific">Actinomadura vinacea</name>
    <dbReference type="NCBI Taxonomy" id="115336"/>
    <lineage>
        <taxon>Bacteria</taxon>
        <taxon>Bacillati</taxon>
        <taxon>Actinomycetota</taxon>
        <taxon>Actinomycetes</taxon>
        <taxon>Streptosporangiales</taxon>
        <taxon>Thermomonosporaceae</taxon>
        <taxon>Actinomadura</taxon>
    </lineage>
</organism>
<dbReference type="EMBL" id="BAAARW010000020">
    <property type="protein sequence ID" value="GAA2430971.1"/>
    <property type="molecule type" value="Genomic_DNA"/>
</dbReference>
<keyword evidence="3 4" id="KW-0378">Hydrolase</keyword>
<dbReference type="InterPro" id="IPR020084">
    <property type="entry name" value="NUDIX_hydrolase_CS"/>
</dbReference>
<dbReference type="PROSITE" id="PS51462">
    <property type="entry name" value="NUDIX"/>
    <property type="match status" value="1"/>
</dbReference>
<evidence type="ECO:0000256" key="3">
    <source>
        <dbReference type="ARBA" id="ARBA00022801"/>
    </source>
</evidence>
<dbReference type="Proteomes" id="UP001501231">
    <property type="component" value="Unassembled WGS sequence"/>
</dbReference>
<feature type="domain" description="Nudix hydrolase" evidence="5">
    <location>
        <begin position="6"/>
        <end position="130"/>
    </location>
</feature>
<evidence type="ECO:0000256" key="2">
    <source>
        <dbReference type="ARBA" id="ARBA00005582"/>
    </source>
</evidence>
<dbReference type="CDD" id="cd04699">
    <property type="entry name" value="NUDIX_MutT_Nudt1"/>
    <property type="match status" value="1"/>
</dbReference>
<keyword evidence="7" id="KW-1185">Reference proteome</keyword>
<dbReference type="Gene3D" id="3.90.79.10">
    <property type="entry name" value="Nucleoside Triphosphate Pyrophosphohydrolase"/>
    <property type="match status" value="1"/>
</dbReference>
<evidence type="ECO:0000313" key="6">
    <source>
        <dbReference type="EMBL" id="GAA2430971.1"/>
    </source>
</evidence>
<dbReference type="InterPro" id="IPR020476">
    <property type="entry name" value="Nudix_hydrolase"/>
</dbReference>
<sequence>MGAASAWAVSVKGVVFDPEGKVLLLRNERQEWELPGGRLEFAETPEQCVVREIAEETGWKAEAGPLLDVWVYEPIPRSRVLIVTYGCHVLDTGTPPRLSHEHKEVGLFGRDRLSGLTMPGGYKRSIVAWYERDSHPGGP</sequence>
<dbReference type="Pfam" id="PF00293">
    <property type="entry name" value="NUDIX"/>
    <property type="match status" value="1"/>
</dbReference>
<proteinExistence type="inferred from homology"/>
<evidence type="ECO:0000313" key="7">
    <source>
        <dbReference type="Proteomes" id="UP001501231"/>
    </source>
</evidence>
<evidence type="ECO:0000259" key="5">
    <source>
        <dbReference type="PROSITE" id="PS51462"/>
    </source>
</evidence>
<dbReference type="PANTHER" id="PTHR43046">
    <property type="entry name" value="GDP-MANNOSE MANNOSYL HYDROLASE"/>
    <property type="match status" value="1"/>
</dbReference>
<name>A0ABN3JK56_9ACTN</name>
<dbReference type="PROSITE" id="PS00893">
    <property type="entry name" value="NUDIX_BOX"/>
    <property type="match status" value="1"/>
</dbReference>
<reference evidence="6 7" key="1">
    <citation type="journal article" date="2019" name="Int. J. Syst. Evol. Microbiol.">
        <title>The Global Catalogue of Microorganisms (GCM) 10K type strain sequencing project: providing services to taxonomists for standard genome sequencing and annotation.</title>
        <authorList>
            <consortium name="The Broad Institute Genomics Platform"/>
            <consortium name="The Broad Institute Genome Sequencing Center for Infectious Disease"/>
            <person name="Wu L."/>
            <person name="Ma J."/>
        </authorList>
    </citation>
    <scope>NUCLEOTIDE SEQUENCE [LARGE SCALE GENOMIC DNA]</scope>
    <source>
        <strain evidence="6 7">JCM 3325</strain>
    </source>
</reference>
<comment type="cofactor">
    <cofactor evidence="1">
        <name>Mg(2+)</name>
        <dbReference type="ChEBI" id="CHEBI:18420"/>
    </cofactor>
</comment>
<evidence type="ECO:0000256" key="1">
    <source>
        <dbReference type="ARBA" id="ARBA00001946"/>
    </source>
</evidence>
<dbReference type="SUPFAM" id="SSF55811">
    <property type="entry name" value="Nudix"/>
    <property type="match status" value="1"/>
</dbReference>
<dbReference type="RefSeq" id="WP_344592154.1">
    <property type="nucleotide sequence ID" value="NZ_BAAARW010000020.1"/>
</dbReference>
<dbReference type="InterPro" id="IPR000086">
    <property type="entry name" value="NUDIX_hydrolase_dom"/>
</dbReference>